<dbReference type="VEuPathDB" id="PlasmoDB:C922_05511"/>
<evidence type="ECO:0000313" key="2">
    <source>
        <dbReference type="Proteomes" id="UP000030640"/>
    </source>
</evidence>
<dbReference type="Gene3D" id="3.40.50.800">
    <property type="entry name" value="Anticodon-binding domain"/>
    <property type="match status" value="1"/>
</dbReference>
<organism evidence="1 2">
    <name type="scientific">Plasmodium inui San Antonio 1</name>
    <dbReference type="NCBI Taxonomy" id="1237626"/>
    <lineage>
        <taxon>Eukaryota</taxon>
        <taxon>Sar</taxon>
        <taxon>Alveolata</taxon>
        <taxon>Apicomplexa</taxon>
        <taxon>Aconoidasida</taxon>
        <taxon>Haemosporida</taxon>
        <taxon>Plasmodiidae</taxon>
        <taxon>Plasmodium</taxon>
        <taxon>Plasmodium (Plasmodium)</taxon>
    </lineage>
</organism>
<dbReference type="InterPro" id="IPR036621">
    <property type="entry name" value="Anticodon-bd_dom_sf"/>
</dbReference>
<evidence type="ECO:0000313" key="1">
    <source>
        <dbReference type="EMBL" id="EUD64109.1"/>
    </source>
</evidence>
<sequence length="149" mass="16959">MRISAELSSKEGSIPVYGINILRAFPSLVGETNFQTRTTNSDKKDFVPPNKDKRTQRKLWKEINNKAKESSEFRLDKDNDSPGKKMQHFNANAVRYYIPFIINAGDDTEADGGETVDIRGLTRQREEMIKKIIEAMAGLIRAKTKQTTH</sequence>
<accession>W7A4T6</accession>
<keyword evidence="2" id="KW-1185">Reference proteome</keyword>
<dbReference type="RefSeq" id="XP_008819304.1">
    <property type="nucleotide sequence ID" value="XM_008821082.1"/>
</dbReference>
<dbReference type="AlphaFoldDB" id="W7A4T6"/>
<name>W7A4T6_9APIC</name>
<gene>
    <name evidence="1" type="ORF">C922_05511</name>
</gene>
<dbReference type="EMBL" id="KI965544">
    <property type="protein sequence ID" value="EUD64109.1"/>
    <property type="molecule type" value="Genomic_DNA"/>
</dbReference>
<reference evidence="1 2" key="1">
    <citation type="submission" date="2013-02" db="EMBL/GenBank/DDBJ databases">
        <title>The Genome Sequence of Plasmodium inui San Antonio 1.</title>
        <authorList>
            <consortium name="The Broad Institute Genome Sequencing Platform"/>
            <consortium name="The Broad Institute Genome Sequencing Center for Infectious Disease"/>
            <person name="Neafsey D."/>
            <person name="Cheeseman I."/>
            <person name="Volkman S."/>
            <person name="Adams J."/>
            <person name="Walker B."/>
            <person name="Young S.K."/>
            <person name="Zeng Q."/>
            <person name="Gargeya S."/>
            <person name="Fitzgerald M."/>
            <person name="Haas B."/>
            <person name="Abouelleil A."/>
            <person name="Alvarado L."/>
            <person name="Arachchi H.M."/>
            <person name="Berlin A.M."/>
            <person name="Chapman S.B."/>
            <person name="Dewar J."/>
            <person name="Goldberg J."/>
            <person name="Griggs A."/>
            <person name="Gujja S."/>
            <person name="Hansen M."/>
            <person name="Howarth C."/>
            <person name="Imamovic A."/>
            <person name="Larimer J."/>
            <person name="McCowan C."/>
            <person name="Murphy C."/>
            <person name="Neiman D."/>
            <person name="Pearson M."/>
            <person name="Priest M."/>
            <person name="Roberts A."/>
            <person name="Saif S."/>
            <person name="Shea T."/>
            <person name="Sisk P."/>
            <person name="Sykes S."/>
            <person name="Wortman J."/>
            <person name="Nusbaum C."/>
            <person name="Birren B."/>
        </authorList>
    </citation>
    <scope>NUCLEOTIDE SEQUENCE [LARGE SCALE GENOMIC DNA]</scope>
    <source>
        <strain evidence="1 2">San Antonio 1</strain>
    </source>
</reference>
<dbReference type="GeneID" id="20040785"/>
<proteinExistence type="predicted"/>
<protein>
    <submittedName>
        <fullName evidence="1">Uncharacterized protein</fullName>
    </submittedName>
</protein>
<dbReference type="Proteomes" id="UP000030640">
    <property type="component" value="Unassembled WGS sequence"/>
</dbReference>